<evidence type="ECO:0000256" key="4">
    <source>
        <dbReference type="ARBA" id="ARBA00023315"/>
    </source>
</evidence>
<dbReference type="InterPro" id="IPR020019">
    <property type="entry name" value="AcTrfase_PglD-like"/>
</dbReference>
<sequence length="222" mass="23429">MEAILLIENVMKKLIIIGAGGFGREVLCWALDCQTVQNDWRVYGFLDENLRALQGFDCPCQLVGYPSSYIPAQDEVFICAIGDPRIKLSICEIFMSRGAQFINLIHPTALIGLNNKIGQGCIFCPRSAITTNVTLGDFVTINAYSGIGHDAVLGKGVTLSAYCDVTGNAVLGEGVFLGSHAVVLPSAKVGDYAIVGAGSVVLKTVKAGVTVMGVPAKQVAGF</sequence>
<dbReference type="Pfam" id="PF17836">
    <property type="entry name" value="PglD_N"/>
    <property type="match status" value="1"/>
</dbReference>
<dbReference type="Proteomes" id="UP000316238">
    <property type="component" value="Unassembled WGS sequence"/>
</dbReference>
<dbReference type="PROSITE" id="PS00101">
    <property type="entry name" value="HEXAPEP_TRANSFERASES"/>
    <property type="match status" value="1"/>
</dbReference>
<accession>A0A521FZT2</accession>
<evidence type="ECO:0000256" key="1">
    <source>
        <dbReference type="ARBA" id="ARBA00007274"/>
    </source>
</evidence>
<keyword evidence="3" id="KW-0677">Repeat</keyword>
<dbReference type="SUPFAM" id="SSF51161">
    <property type="entry name" value="Trimeric LpxA-like enzymes"/>
    <property type="match status" value="1"/>
</dbReference>
<dbReference type="InterPro" id="IPR050179">
    <property type="entry name" value="Trans_hexapeptide_repeat"/>
</dbReference>
<feature type="domain" description="PglD N-terminal" evidence="7">
    <location>
        <begin position="13"/>
        <end position="92"/>
    </location>
</feature>
<dbReference type="InterPro" id="IPR041561">
    <property type="entry name" value="PglD_N"/>
</dbReference>
<dbReference type="PANTHER" id="PTHR43300:SF7">
    <property type="entry name" value="UDP-N-ACETYLBACILLOSAMINE N-ACETYLTRANSFERASE"/>
    <property type="match status" value="1"/>
</dbReference>
<dbReference type="PANTHER" id="PTHR43300">
    <property type="entry name" value="ACETYLTRANSFERASE"/>
    <property type="match status" value="1"/>
</dbReference>
<evidence type="ECO:0000256" key="3">
    <source>
        <dbReference type="ARBA" id="ARBA00022737"/>
    </source>
</evidence>
<organism evidence="8 9">
    <name type="scientific">Candidatus Electronema aureum</name>
    <dbReference type="NCBI Taxonomy" id="2005002"/>
    <lineage>
        <taxon>Bacteria</taxon>
        <taxon>Pseudomonadati</taxon>
        <taxon>Thermodesulfobacteriota</taxon>
        <taxon>Desulfobulbia</taxon>
        <taxon>Desulfobulbales</taxon>
        <taxon>Desulfobulbaceae</taxon>
        <taxon>Candidatus Electronema</taxon>
    </lineage>
</organism>
<evidence type="ECO:0000313" key="8">
    <source>
        <dbReference type="EMBL" id="TAA74276.1"/>
    </source>
</evidence>
<feature type="site" description="Increases basicity of active site His" evidence="5">
    <location>
        <position position="150"/>
    </location>
</feature>
<dbReference type="AlphaFoldDB" id="A0A521FZT2"/>
<comment type="similarity">
    <text evidence="1">Belongs to the transferase hexapeptide repeat family.</text>
</comment>
<evidence type="ECO:0000313" key="9">
    <source>
        <dbReference type="Proteomes" id="UP000316238"/>
    </source>
</evidence>
<dbReference type="Pfam" id="PF00132">
    <property type="entry name" value="Hexapep"/>
    <property type="match status" value="1"/>
</dbReference>
<keyword evidence="2" id="KW-0808">Transferase</keyword>
<reference evidence="8" key="1">
    <citation type="submission" date="2017-07" db="EMBL/GenBank/DDBJ databases">
        <title>The cable genome - Insights into the physiology and evolution of filamentous bacteria capable of sulfide oxidation via long distance electron transfer.</title>
        <authorList>
            <person name="Thorup C."/>
            <person name="Bjerg J.T."/>
            <person name="Schreiber L."/>
            <person name="Nielsen L.P."/>
            <person name="Kjeldsen K.U."/>
            <person name="Boesen T."/>
            <person name="Boggild A."/>
            <person name="Meysman F."/>
            <person name="Geelhoed J."/>
            <person name="Schramm A."/>
        </authorList>
    </citation>
    <scope>NUCLEOTIDE SEQUENCE [LARGE SCALE GENOMIC DNA]</scope>
    <source>
        <strain evidence="8">GS</strain>
    </source>
</reference>
<evidence type="ECO:0000256" key="6">
    <source>
        <dbReference type="PIRSR" id="PIRSR620019-2"/>
    </source>
</evidence>
<feature type="binding site" evidence="6">
    <location>
        <position position="82"/>
    </location>
    <ligand>
        <name>substrate</name>
    </ligand>
</feature>
<comment type="caution">
    <text evidence="8">The sequence shown here is derived from an EMBL/GenBank/DDBJ whole genome shotgun (WGS) entry which is preliminary data.</text>
</comment>
<dbReference type="InterPro" id="IPR018357">
    <property type="entry name" value="Hexapep_transf_CS"/>
</dbReference>
<dbReference type="EMBL" id="NQJD01000032">
    <property type="protein sequence ID" value="TAA74276.1"/>
    <property type="molecule type" value="Genomic_DNA"/>
</dbReference>
<dbReference type="CDD" id="cd03360">
    <property type="entry name" value="LbH_AT_putative"/>
    <property type="match status" value="1"/>
</dbReference>
<dbReference type="Gene3D" id="2.160.10.10">
    <property type="entry name" value="Hexapeptide repeat proteins"/>
    <property type="match status" value="1"/>
</dbReference>
<dbReference type="GO" id="GO:0016746">
    <property type="term" value="F:acyltransferase activity"/>
    <property type="evidence" value="ECO:0007669"/>
    <property type="project" value="UniProtKB-KW"/>
</dbReference>
<dbReference type="InterPro" id="IPR011004">
    <property type="entry name" value="Trimer_LpxA-like_sf"/>
</dbReference>
<dbReference type="Gene3D" id="3.40.50.20">
    <property type="match status" value="1"/>
</dbReference>
<feature type="active site" description="Proton acceptor" evidence="5">
    <location>
        <position position="149"/>
    </location>
</feature>
<gene>
    <name evidence="8" type="ORF">CDV28_1323</name>
</gene>
<evidence type="ECO:0000256" key="5">
    <source>
        <dbReference type="PIRSR" id="PIRSR620019-1"/>
    </source>
</evidence>
<protein>
    <submittedName>
        <fullName evidence="8">Sugar O-acyltransferase, sialic acid O-acetyltransferase NeuD family</fullName>
    </submittedName>
</protein>
<dbReference type="InterPro" id="IPR001451">
    <property type="entry name" value="Hexapep"/>
</dbReference>
<keyword evidence="4" id="KW-0012">Acyltransferase</keyword>
<keyword evidence="9" id="KW-1185">Reference proteome</keyword>
<name>A0A521FZT2_9BACT</name>
<evidence type="ECO:0000256" key="2">
    <source>
        <dbReference type="ARBA" id="ARBA00022679"/>
    </source>
</evidence>
<evidence type="ECO:0000259" key="7">
    <source>
        <dbReference type="Pfam" id="PF17836"/>
    </source>
</evidence>
<dbReference type="NCBIfam" id="TIGR03570">
    <property type="entry name" value="NeuD_NnaD"/>
    <property type="match status" value="1"/>
</dbReference>
<proteinExistence type="inferred from homology"/>